<dbReference type="RefSeq" id="WP_142087677.1">
    <property type="nucleotide sequence ID" value="NZ_CP035485.1"/>
</dbReference>
<dbReference type="Gene3D" id="3.90.1200.10">
    <property type="match status" value="1"/>
</dbReference>
<proteinExistence type="predicted"/>
<dbReference type="SUPFAM" id="SSF56112">
    <property type="entry name" value="Protein kinase-like (PK-like)"/>
    <property type="match status" value="1"/>
</dbReference>
<dbReference type="KEGG" id="sale:EPH95_04360"/>
<accession>A0A514LF76</accession>
<name>A0A514LF76_9BACI</name>
<dbReference type="InterPro" id="IPR002575">
    <property type="entry name" value="Aminoglycoside_PTrfase"/>
</dbReference>
<reference evidence="3" key="1">
    <citation type="submission" date="2019-01" db="EMBL/GenBank/DDBJ databases">
        <title>Genomic analysis of Salicibibacter sp. NKC3-5.</title>
        <authorList>
            <person name="Oh Y.J."/>
        </authorList>
    </citation>
    <scope>NUCLEOTIDE SEQUENCE [LARGE SCALE GENOMIC DNA]</scope>
    <source>
        <strain evidence="3">NKC3-5</strain>
    </source>
</reference>
<organism evidence="2 3">
    <name type="scientific">Salicibibacter halophilus</name>
    <dbReference type="NCBI Taxonomy" id="2502791"/>
    <lineage>
        <taxon>Bacteria</taxon>
        <taxon>Bacillati</taxon>
        <taxon>Bacillota</taxon>
        <taxon>Bacilli</taxon>
        <taxon>Bacillales</taxon>
        <taxon>Bacillaceae</taxon>
        <taxon>Salicibibacter</taxon>
    </lineage>
</organism>
<dbReference type="Pfam" id="PF01636">
    <property type="entry name" value="APH"/>
    <property type="match status" value="1"/>
</dbReference>
<feature type="domain" description="Aminoglycoside phosphotransferase" evidence="1">
    <location>
        <begin position="1"/>
        <end position="45"/>
    </location>
</feature>
<dbReference type="Proteomes" id="UP000319756">
    <property type="component" value="Chromosome"/>
</dbReference>
<dbReference type="EMBL" id="CP035485">
    <property type="protein sequence ID" value="QDI90508.1"/>
    <property type="molecule type" value="Genomic_DNA"/>
</dbReference>
<protein>
    <recommendedName>
        <fullName evidence="1">Aminoglycoside phosphotransferase domain-containing protein</fullName>
    </recommendedName>
</protein>
<evidence type="ECO:0000259" key="1">
    <source>
        <dbReference type="Pfam" id="PF01636"/>
    </source>
</evidence>
<evidence type="ECO:0000313" key="2">
    <source>
        <dbReference type="EMBL" id="QDI90508.1"/>
    </source>
</evidence>
<sequence>MMFDYKDPEKIVAIFDWEMATIGDPYTDLGSTLAYWIGKNDPELGITSVTHKTGFYSRREFLERYSQLTNRDFSNINFYLAFGFYKLAGILQQLYYRWKINEIKDKRFVSLNKGINNLIELSNEAKSNKLL</sequence>
<dbReference type="OrthoDB" id="3806873at2"/>
<dbReference type="InterPro" id="IPR011009">
    <property type="entry name" value="Kinase-like_dom_sf"/>
</dbReference>
<gene>
    <name evidence="2" type="ORF">EPH95_04360</name>
</gene>
<keyword evidence="3" id="KW-1185">Reference proteome</keyword>
<evidence type="ECO:0000313" key="3">
    <source>
        <dbReference type="Proteomes" id="UP000319756"/>
    </source>
</evidence>
<dbReference type="AlphaFoldDB" id="A0A514LF76"/>